<dbReference type="GeneID" id="55996444"/>
<dbReference type="KEGG" id="trg:TRUGW13939_08960"/>
<dbReference type="InterPro" id="IPR041679">
    <property type="entry name" value="DNA2/NAM7-like_C"/>
</dbReference>
<dbReference type="Pfam" id="PF13087">
    <property type="entry name" value="AAA_12"/>
    <property type="match status" value="1"/>
</dbReference>
<evidence type="ECO:0000256" key="4">
    <source>
        <dbReference type="ARBA" id="ARBA00022806"/>
    </source>
</evidence>
<dbReference type="Proteomes" id="UP000509510">
    <property type="component" value="Chromosome V"/>
</dbReference>
<dbReference type="GO" id="GO:0016787">
    <property type="term" value="F:hydrolase activity"/>
    <property type="evidence" value="ECO:0007669"/>
    <property type="project" value="UniProtKB-KW"/>
</dbReference>
<dbReference type="InterPro" id="IPR027417">
    <property type="entry name" value="P-loop_NTPase"/>
</dbReference>
<dbReference type="CDD" id="cd18808">
    <property type="entry name" value="SF1_C_Upf1"/>
    <property type="match status" value="1"/>
</dbReference>
<dbReference type="GO" id="GO:0031380">
    <property type="term" value="C:nuclear RNA-directed RNA polymerase complex"/>
    <property type="evidence" value="ECO:0007669"/>
    <property type="project" value="TreeGrafter"/>
</dbReference>
<dbReference type="InterPro" id="IPR003593">
    <property type="entry name" value="AAA+_ATPase"/>
</dbReference>
<dbReference type="RefSeq" id="XP_035347978.1">
    <property type="nucleotide sequence ID" value="XM_035492085.1"/>
</dbReference>
<dbReference type="InterPro" id="IPR007855">
    <property type="entry name" value="RDRP"/>
</dbReference>
<comment type="similarity">
    <text evidence="1">Belongs to the DNA2/NAM7 helicase family.</text>
</comment>
<keyword evidence="8" id="KW-1185">Reference proteome</keyword>
<dbReference type="GO" id="GO:0003723">
    <property type="term" value="F:RNA binding"/>
    <property type="evidence" value="ECO:0007669"/>
    <property type="project" value="UniProtKB-KW"/>
</dbReference>
<name>A0A7H8R607_TALRU</name>
<dbReference type="Pfam" id="PF13086">
    <property type="entry name" value="AAA_11"/>
    <property type="match status" value="2"/>
</dbReference>
<protein>
    <recommendedName>
        <fullName evidence="6">AAA+ ATPase domain-containing protein</fullName>
    </recommendedName>
</protein>
<dbReference type="GO" id="GO:0003968">
    <property type="term" value="F:RNA-directed RNA polymerase activity"/>
    <property type="evidence" value="ECO:0007669"/>
    <property type="project" value="UniProtKB-KW"/>
</dbReference>
<evidence type="ECO:0000313" key="7">
    <source>
        <dbReference type="EMBL" id="QKX61804.1"/>
    </source>
</evidence>
<dbReference type="FunFam" id="3.40.50.300:FF:000326">
    <property type="entry name" value="P-loop containing nucleoside triphosphate hydrolase"/>
    <property type="match status" value="1"/>
</dbReference>
<dbReference type="Gene3D" id="3.40.50.300">
    <property type="entry name" value="P-loop containing nucleotide triphosphate hydrolases"/>
    <property type="match status" value="2"/>
</dbReference>
<dbReference type="InterPro" id="IPR047187">
    <property type="entry name" value="SF1_C_Upf1"/>
</dbReference>
<dbReference type="GO" id="GO:0005524">
    <property type="term" value="F:ATP binding"/>
    <property type="evidence" value="ECO:0007669"/>
    <property type="project" value="UniProtKB-KW"/>
</dbReference>
<keyword evidence="2" id="KW-0547">Nucleotide-binding</keyword>
<dbReference type="EMBL" id="CP055902">
    <property type="protein sequence ID" value="QKX61804.1"/>
    <property type="molecule type" value="Genomic_DNA"/>
</dbReference>
<proteinExistence type="inferred from homology"/>
<keyword evidence="3" id="KW-0378">Hydrolase</keyword>
<evidence type="ECO:0000259" key="6">
    <source>
        <dbReference type="SMART" id="SM00382"/>
    </source>
</evidence>
<evidence type="ECO:0000256" key="1">
    <source>
        <dbReference type="ARBA" id="ARBA00007913"/>
    </source>
</evidence>
<dbReference type="GO" id="GO:0004386">
    <property type="term" value="F:helicase activity"/>
    <property type="evidence" value="ECO:0007669"/>
    <property type="project" value="UniProtKB-KW"/>
</dbReference>
<dbReference type="GO" id="GO:0005694">
    <property type="term" value="C:chromosome"/>
    <property type="evidence" value="ECO:0007669"/>
    <property type="project" value="UniProtKB-ARBA"/>
</dbReference>
<dbReference type="InterPro" id="IPR057596">
    <property type="entry name" value="RDRP_core"/>
</dbReference>
<sequence>MAPQSLGSFSQILQSEFLLTDSKWCYNVNELPGPKITNPGGWVKSLDLECSRTTQKLELKFIKVDQNRATSTREIAHLIHLSFSDFRLGKVVEDEWQGCTARETGDYLVRLLQHGIKLNGILYSFYGHSNSQLKSRSCYLLRGSKEEVTRLVESLGDFSKIQTVAKKAKRIGLLFSSCHALLKVACGRYEDIDDIEASGYNFTDGCGLVGGSTARLLSQKLKIVIHNQLYHPSVFQIRFKGYKGIVSLEPQLRKGCYFQFRASMRKFSGTTDSSFAVVDYSQPYTYGYLNDDIVLLLHALGITKDVLWKKQREHFHRLQDSLTDPGVAFVVLCSLGRLDLVEKLVLGGIEKIASPLRGLVNSELTKMLNKRQEHKCRILVPDSRLVFGICDPREVLEEGECFLRVTDDMYGRRPRTIHSCEVLVTRNPCLHPGDLRKLKAVDKPELAHLTDCIIFPVKGKRPTADQMSGGDLDGDKFFVCWDPDLVPTTMSEPAEYPPGQAPVSFQGITVDDWIEYFARYTSASLGRVKKLFLQWAVHKGALSRECQELNRLHSLSVDGNRIKIPDRLATPPPLDEDISQGFILHILHEEARKEALKKLLAPTPRSKYDTREVIETILCQPRTCSEFSMLRLVHDWCCQTSEANISELLHYFDLPAMTPEQRRWLLRELPTSIEYPSLVMNGLLYSGILDRQELIPFHLDYPGMRWKRIFSTDDRLANLFEVIAKSFSEFHRKLLVLKVHERLTIAIYIQQQIAPEEEVLVGQGVRVIAFPHTQEPGNRRGRIHATKSTYHLYYDHNVFQLYQSRRQNTFVWIGRPGKNDSSYKTVQGVANRNRERQKTIDAGVNRDWVTSIALDRFSAHTKTQIGRVYRDDIVAAELYVISNTDVNSFQVLDLWMESVDTMETIPLFEKVPPPLTIPELATADLTSQPDDIRGFFESGDISLLDQASLQGKISTILQVCFETAGTSLSGNIYEHYLQSSEAVAAWAMQEELLEGLIQGLVYTPGHVVFFAALSPWQENFPWSLSRTLKAQSLRLLKATFQATSTSGIFALKAMKTILGEIDSLSLESFQGIVEDACLLLKSPDQLLDIYLDGLAHTSERLIHESPTVRDYFTRHMFAITLDHCEEASESVSRKDDLWAFEPFTLSSEPPVLVSHRRLDAPQLERLAAGDHVQFQLARYPENVFLTEKPMFDATIESSTQGSVTFMCLSYPPHYCVSARWRMKHCGSFVTSRAMLDSLVSLIKDKERACALYPLLVENKSLKHDSLGDRYKYRTDLNQCQNEAVEYSLKAPLTCIWGPPGTGKTQTVAVILQELISRRPEDRILVTAPTHNAVDNILKRYLGVAGQTGLRPLRVSTNIWKVDRELLGYTCDGMERKEIGHNRTSRNQALERIQQARLIFTTCAGAGLGLLRGEEFPIVIIDESSQQTEPMSLVPLTKGCQKAILVGDHVQLRATVRKYTKILGFEISLFERLYIAENIPAGSLQRVMLNVQYRMHPQICDFPSQEFYEGKLKADTSCERNTLPEHGFPWPEIPSSGGQLERCVFVPCLGEEDVGHRSKGNLLQAELCKEIYRMIVSTSVSVAVLTPYTRQVKILKDRLPGSATVTSIDGFQGQEADIIIYVTVRCNPHGDIGFLSDLRRLNVVLTRARSGLIVIGCPRTLTNAESPTSSDEKGDSRIFNSRTVDQDAGPVWKRLVQSLKRVEIPLASK</sequence>
<dbReference type="SUPFAM" id="SSF52540">
    <property type="entry name" value="P-loop containing nucleoside triphosphate hydrolases"/>
    <property type="match status" value="1"/>
</dbReference>
<evidence type="ECO:0000256" key="3">
    <source>
        <dbReference type="ARBA" id="ARBA00022801"/>
    </source>
</evidence>
<feature type="domain" description="AAA+ ATPase" evidence="6">
    <location>
        <begin position="1289"/>
        <end position="1468"/>
    </location>
</feature>
<dbReference type="GO" id="GO:0030422">
    <property type="term" value="P:siRNA processing"/>
    <property type="evidence" value="ECO:0007669"/>
    <property type="project" value="TreeGrafter"/>
</dbReference>
<gene>
    <name evidence="7" type="ORF">TRUGW13939_08960</name>
</gene>
<dbReference type="InterPro" id="IPR041677">
    <property type="entry name" value="DNA2/NAM7_AAA_11"/>
</dbReference>
<dbReference type="Pfam" id="PF05183">
    <property type="entry name" value="RdRP"/>
    <property type="match status" value="1"/>
</dbReference>
<dbReference type="PANTHER" id="PTHR23079">
    <property type="entry name" value="RNA-DEPENDENT RNA POLYMERASE"/>
    <property type="match status" value="1"/>
</dbReference>
<keyword evidence="4" id="KW-0347">Helicase</keyword>
<evidence type="ECO:0000256" key="5">
    <source>
        <dbReference type="ARBA" id="ARBA00022840"/>
    </source>
</evidence>
<organism evidence="7 8">
    <name type="scientific">Talaromyces rugulosus</name>
    <name type="common">Penicillium rugulosum</name>
    <dbReference type="NCBI Taxonomy" id="121627"/>
    <lineage>
        <taxon>Eukaryota</taxon>
        <taxon>Fungi</taxon>
        <taxon>Dikarya</taxon>
        <taxon>Ascomycota</taxon>
        <taxon>Pezizomycotina</taxon>
        <taxon>Eurotiomycetes</taxon>
        <taxon>Eurotiomycetidae</taxon>
        <taxon>Eurotiales</taxon>
        <taxon>Trichocomaceae</taxon>
        <taxon>Talaromyces</taxon>
        <taxon>Talaromyces sect. Islandici</taxon>
    </lineage>
</organism>
<accession>A0A7H8R607</accession>
<keyword evidence="5" id="KW-0067">ATP-binding</keyword>
<dbReference type="PANTHER" id="PTHR23079:SF55">
    <property type="entry name" value="RNA-DIRECTED RNA POLYMERASE"/>
    <property type="match status" value="1"/>
</dbReference>
<reference evidence="8" key="1">
    <citation type="submission" date="2020-06" db="EMBL/GenBank/DDBJ databases">
        <title>A chromosome-scale genome assembly of Talaromyces rugulosus W13939.</title>
        <authorList>
            <person name="Wang B."/>
            <person name="Guo L."/>
            <person name="Ye K."/>
            <person name="Wang L."/>
        </authorList>
    </citation>
    <scope>NUCLEOTIDE SEQUENCE [LARGE SCALE GENOMIC DNA]</scope>
    <source>
        <strain evidence="8">W13939</strain>
    </source>
</reference>
<dbReference type="OrthoDB" id="6513042at2759"/>
<evidence type="ECO:0000313" key="8">
    <source>
        <dbReference type="Proteomes" id="UP000509510"/>
    </source>
</evidence>
<evidence type="ECO:0000256" key="2">
    <source>
        <dbReference type="ARBA" id="ARBA00022741"/>
    </source>
</evidence>
<dbReference type="SMART" id="SM00382">
    <property type="entry name" value="AAA"/>
    <property type="match status" value="1"/>
</dbReference>